<comment type="caution">
    <text evidence="1">The sequence shown here is derived from an EMBL/GenBank/DDBJ whole genome shotgun (WGS) entry which is preliminary data.</text>
</comment>
<keyword evidence="2" id="KW-1185">Reference proteome</keyword>
<reference evidence="2" key="1">
    <citation type="journal article" date="2019" name="Int. J. Syst. Evol. Microbiol.">
        <title>The Global Catalogue of Microorganisms (GCM) 10K type strain sequencing project: providing services to taxonomists for standard genome sequencing and annotation.</title>
        <authorList>
            <consortium name="The Broad Institute Genomics Platform"/>
            <consortium name="The Broad Institute Genome Sequencing Center for Infectious Disease"/>
            <person name="Wu L."/>
            <person name="Ma J."/>
        </authorList>
    </citation>
    <scope>NUCLEOTIDE SEQUENCE [LARGE SCALE GENOMIC DNA]</scope>
    <source>
        <strain evidence="2">TBRC 5781</strain>
    </source>
</reference>
<feature type="non-terminal residue" evidence="1">
    <location>
        <position position="264"/>
    </location>
</feature>
<gene>
    <name evidence="1" type="ORF">ACFOVS_23600</name>
</gene>
<protein>
    <submittedName>
        <fullName evidence="1">Uncharacterized protein</fullName>
    </submittedName>
</protein>
<evidence type="ECO:0000313" key="2">
    <source>
        <dbReference type="Proteomes" id="UP001595697"/>
    </source>
</evidence>
<name>A0ABV8EEQ0_9HYPH</name>
<dbReference type="EMBL" id="JBHSBD010000157">
    <property type="protein sequence ID" value="MFC3971051.1"/>
    <property type="molecule type" value="Genomic_DNA"/>
</dbReference>
<proteinExistence type="predicted"/>
<sequence length="264" mass="29113">MPESIKRLAFLPFPRNARFVYLKKDYGSPLFWHNLIAAFNNTNSIYGAALGAISARNGIVPEPHFAIVCGAPTRQKKHVSADVVLERLLQASLLERRHVEGLGPCIILPQNGEITDISALDVRSRLLGEDLILSAVAAWARNNGFVSYGRVQARSFDKAPDVGTTVWDLVGPCYLHAVQPKVLKEGKKRPAFLAVDVLNKRVGVHDVTAFVRKCETVRQLSRVTCIQMFVSAGYTKDARELLKSKGIIAATTKSLFGRDFQTAL</sequence>
<accession>A0ABV8EEQ0</accession>
<organism evidence="1 2">
    <name type="scientific">Rhizobium lemnae</name>
    <dbReference type="NCBI Taxonomy" id="1214924"/>
    <lineage>
        <taxon>Bacteria</taxon>
        <taxon>Pseudomonadati</taxon>
        <taxon>Pseudomonadota</taxon>
        <taxon>Alphaproteobacteria</taxon>
        <taxon>Hyphomicrobiales</taxon>
        <taxon>Rhizobiaceae</taxon>
        <taxon>Rhizobium/Agrobacterium group</taxon>
        <taxon>Rhizobium</taxon>
    </lineage>
</organism>
<dbReference type="Proteomes" id="UP001595697">
    <property type="component" value="Unassembled WGS sequence"/>
</dbReference>
<evidence type="ECO:0000313" key="1">
    <source>
        <dbReference type="EMBL" id="MFC3971051.1"/>
    </source>
</evidence>